<feature type="signal peptide" evidence="1">
    <location>
        <begin position="1"/>
        <end position="21"/>
    </location>
</feature>
<dbReference type="OrthoDB" id="2382657at2759"/>
<dbReference type="Proteomes" id="UP000265703">
    <property type="component" value="Unassembled WGS sequence"/>
</dbReference>
<keyword evidence="1" id="KW-0732">Signal</keyword>
<evidence type="ECO:0000256" key="1">
    <source>
        <dbReference type="SAM" id="SignalP"/>
    </source>
</evidence>
<dbReference type="EMBL" id="QKYT01000332">
    <property type="protein sequence ID" value="RIA86986.1"/>
    <property type="molecule type" value="Genomic_DNA"/>
</dbReference>
<evidence type="ECO:0000313" key="2">
    <source>
        <dbReference type="EMBL" id="RIA86986.1"/>
    </source>
</evidence>
<dbReference type="AlphaFoldDB" id="A0A397SQT6"/>
<gene>
    <name evidence="2" type="ORF">C1645_740454</name>
</gene>
<keyword evidence="3" id="KW-1185">Reference proteome</keyword>
<evidence type="ECO:0000313" key="3">
    <source>
        <dbReference type="Proteomes" id="UP000265703"/>
    </source>
</evidence>
<comment type="caution">
    <text evidence="2">The sequence shown here is derived from an EMBL/GenBank/DDBJ whole genome shotgun (WGS) entry which is preliminary data.</text>
</comment>
<reference evidence="2 3" key="1">
    <citation type="submission" date="2018-06" db="EMBL/GenBank/DDBJ databases">
        <title>Comparative genomics reveals the genomic features of Rhizophagus irregularis, R. cerebriforme, R. diaphanum and Gigaspora rosea, and their symbiotic lifestyle signature.</title>
        <authorList>
            <person name="Morin E."/>
            <person name="San Clemente H."/>
            <person name="Chen E.C.H."/>
            <person name="De La Providencia I."/>
            <person name="Hainaut M."/>
            <person name="Kuo A."/>
            <person name="Kohler A."/>
            <person name="Murat C."/>
            <person name="Tang N."/>
            <person name="Roy S."/>
            <person name="Loubradou J."/>
            <person name="Henrissat B."/>
            <person name="Grigoriev I.V."/>
            <person name="Corradi N."/>
            <person name="Roux C."/>
            <person name="Martin F.M."/>
        </authorList>
    </citation>
    <scope>NUCLEOTIDE SEQUENCE [LARGE SCALE GENOMIC DNA]</scope>
    <source>
        <strain evidence="2 3">DAOM 227022</strain>
    </source>
</reference>
<proteinExistence type="predicted"/>
<name>A0A397SQT6_9GLOM</name>
<accession>A0A397SQT6</accession>
<protein>
    <submittedName>
        <fullName evidence="2">Uncharacterized protein</fullName>
    </submittedName>
</protein>
<sequence>MAPFFFAYLVILVILRQLNSSREISFLTGDSFNDLDENYSYTLDISDVLPKIGKILPNNLNVFYLSHNWTVSVNSLKDFLKEYEKNFKKRGGKKLDFRIVKELSAEHIDIIEEFGKRGILDLENTALGRNLQFYRQQIEWKLSRNIIINRRKALNNNTHHLYNINVKKNF</sequence>
<organism evidence="2 3">
    <name type="scientific">Glomus cerebriforme</name>
    <dbReference type="NCBI Taxonomy" id="658196"/>
    <lineage>
        <taxon>Eukaryota</taxon>
        <taxon>Fungi</taxon>
        <taxon>Fungi incertae sedis</taxon>
        <taxon>Mucoromycota</taxon>
        <taxon>Glomeromycotina</taxon>
        <taxon>Glomeromycetes</taxon>
        <taxon>Glomerales</taxon>
        <taxon>Glomeraceae</taxon>
        <taxon>Glomus</taxon>
    </lineage>
</organism>
<feature type="chain" id="PRO_5017370412" evidence="1">
    <location>
        <begin position="22"/>
        <end position="170"/>
    </location>
</feature>